<dbReference type="EMBL" id="CP001720">
    <property type="protein sequence ID" value="ACV62573.1"/>
    <property type="molecule type" value="Genomic_DNA"/>
</dbReference>
<dbReference type="SMART" id="SM01325">
    <property type="entry name" value="DUF3160"/>
    <property type="match status" value="1"/>
</dbReference>
<organism evidence="1 2">
    <name type="scientific">Desulfofarcimen acetoxidans (strain ATCC 49208 / DSM 771 / KCTC 5769 / VKM B-1644 / 5575)</name>
    <name type="common">Desulfotomaculum acetoxidans</name>
    <dbReference type="NCBI Taxonomy" id="485916"/>
    <lineage>
        <taxon>Bacteria</taxon>
        <taxon>Bacillati</taxon>
        <taxon>Bacillota</taxon>
        <taxon>Clostridia</taxon>
        <taxon>Eubacteriales</taxon>
        <taxon>Peptococcaceae</taxon>
        <taxon>Desulfofarcimen</taxon>
    </lineage>
</organism>
<name>C8VWZ7_DESAS</name>
<reference evidence="1 2" key="1">
    <citation type="journal article" date="2009" name="Stand. Genomic Sci.">
        <title>Complete genome sequence of Desulfotomaculum acetoxidans type strain (5575).</title>
        <authorList>
            <person name="Spring S."/>
            <person name="Lapidus A."/>
            <person name="Schroder M."/>
            <person name="Gleim D."/>
            <person name="Sims D."/>
            <person name="Meincke L."/>
            <person name="Glavina Del Rio T."/>
            <person name="Tice H."/>
            <person name="Copeland A."/>
            <person name="Cheng J.F."/>
            <person name="Lucas S."/>
            <person name="Chen F."/>
            <person name="Nolan M."/>
            <person name="Bruce D."/>
            <person name="Goodwin L."/>
            <person name="Pitluck S."/>
            <person name="Ivanova N."/>
            <person name="Mavromatis K."/>
            <person name="Mikhailova N."/>
            <person name="Pati A."/>
            <person name="Chen A."/>
            <person name="Palaniappan K."/>
            <person name="Land M."/>
            <person name="Hauser L."/>
            <person name="Chang Y.J."/>
            <person name="Jeffries C.D."/>
            <person name="Chain P."/>
            <person name="Saunders E."/>
            <person name="Brettin T."/>
            <person name="Detter J.C."/>
            <person name="Goker M."/>
            <person name="Bristow J."/>
            <person name="Eisen J.A."/>
            <person name="Markowitz V."/>
            <person name="Hugenholtz P."/>
            <person name="Kyrpides N.C."/>
            <person name="Klenk H.P."/>
            <person name="Han C."/>
        </authorList>
    </citation>
    <scope>NUCLEOTIDE SEQUENCE [LARGE SCALE GENOMIC DNA]</scope>
    <source>
        <strain evidence="2">ATCC 49208 / DSM 771 / VKM B-1644</strain>
    </source>
</reference>
<dbReference type="Pfam" id="PF11369">
    <property type="entry name" value="DUF3160"/>
    <property type="match status" value="1"/>
</dbReference>
<protein>
    <recommendedName>
        <fullName evidence="3">DUF3160 domain-containing protein</fullName>
    </recommendedName>
</protein>
<dbReference type="OrthoDB" id="353549at2"/>
<dbReference type="eggNOG" id="COG4640">
    <property type="taxonomic scope" value="Bacteria"/>
</dbReference>
<sequence>MNRRLFIFQGLLAVFLIALVSLTGCSSLIGTLNTKGVVAQSEKVNVPVFAAYEDVPVSIKPAVVPYKVNPDLSNITNRSMFQISDQAKDMLVKNSFAVVPNDYREFFELYETERYEPVPLFITTDSILHNYHLFFDHLLRTIETDKLASELKVLNKAMLEQSRNQYDTLKGTGWENAAKRNTGFFAVGSKLSDNAAVVPEVIKKEAAEELKLINEHNTMAISPVMSMGNGDENIPKEDYSQYTPRGHYEKSDILRNYFRNMMWYGRITFCLKNEDELKSAVLAALALSDDQIRLGWEKIYQSTGYFAGQSDDISYYQIRELLEKVYGPNANLRELTGNKEKWKAFMKAVLELKGPSINSIPLESVNQTAEEREKEIKGFRFMGQRFTVDAYILQRLVYPEVKDNRRGKMRVLPKGMDIPAVLGSKQAYNILQSEDETQYRYYEEKFERIKAETEGMDKNTWTQNLYNGWLYSLLPMLQEKTQGYPSFMLNQAWARKEINAFLGSWTELKHDTILYAKPVYAEAGGGGDNIDDRGYVEPNPYVFARLASLVKMTSKGLQEANLIDDRDKENLRRMEEMTLTLKNIAEKEINNLQLTGEDYDFIRFYGANLEHFWLEALRDEGIDHRSAIYDKPAALIADIANYPEGGSILEEATGHIFDIYVVVPVEGKLRICKGGVYSYYEFTWPINDRLTDTKWHKMLETGANPPLPLWTNMFITTR</sequence>
<gene>
    <name evidence="1" type="ordered locus">Dtox_1716</name>
</gene>
<proteinExistence type="predicted"/>
<evidence type="ECO:0008006" key="3">
    <source>
        <dbReference type="Google" id="ProtNLM"/>
    </source>
</evidence>
<dbReference type="HOGENOM" id="CLU_015670_1_0_9"/>
<accession>C8VWZ7</accession>
<evidence type="ECO:0000313" key="1">
    <source>
        <dbReference type="EMBL" id="ACV62573.1"/>
    </source>
</evidence>
<dbReference type="PROSITE" id="PS51257">
    <property type="entry name" value="PROKAR_LIPOPROTEIN"/>
    <property type="match status" value="1"/>
</dbReference>
<dbReference type="AlphaFoldDB" id="C8VWZ7"/>
<evidence type="ECO:0000313" key="2">
    <source>
        <dbReference type="Proteomes" id="UP000002217"/>
    </source>
</evidence>
<keyword evidence="2" id="KW-1185">Reference proteome</keyword>
<dbReference type="RefSeq" id="WP_015757284.1">
    <property type="nucleotide sequence ID" value="NC_013216.1"/>
</dbReference>
<dbReference type="STRING" id="485916.Dtox_1716"/>
<dbReference type="InterPro" id="IPR022601">
    <property type="entry name" value="DUF3160"/>
</dbReference>
<dbReference type="Proteomes" id="UP000002217">
    <property type="component" value="Chromosome"/>
</dbReference>
<dbReference type="KEGG" id="dae:Dtox_1716"/>